<evidence type="ECO:0000256" key="1">
    <source>
        <dbReference type="ARBA" id="ARBA00004610"/>
    </source>
</evidence>
<feature type="region of interest" description="Disordered" evidence="11">
    <location>
        <begin position="294"/>
        <end position="333"/>
    </location>
</feature>
<dbReference type="Proteomes" id="UP000504632">
    <property type="component" value="Chromosome 8"/>
</dbReference>
<keyword evidence="7 12" id="KW-1133">Transmembrane helix</keyword>
<dbReference type="InterPro" id="IPR000500">
    <property type="entry name" value="Connexin"/>
</dbReference>
<organism evidence="15 16">
    <name type="scientific">Chanos chanos</name>
    <name type="common">Milkfish</name>
    <name type="synonym">Mugil chanos</name>
    <dbReference type="NCBI Taxonomy" id="29144"/>
    <lineage>
        <taxon>Eukaryota</taxon>
        <taxon>Metazoa</taxon>
        <taxon>Chordata</taxon>
        <taxon>Craniata</taxon>
        <taxon>Vertebrata</taxon>
        <taxon>Euteleostomi</taxon>
        <taxon>Actinopterygii</taxon>
        <taxon>Neopterygii</taxon>
        <taxon>Teleostei</taxon>
        <taxon>Ostariophysi</taxon>
        <taxon>Gonorynchiformes</taxon>
        <taxon>Chanidae</taxon>
        <taxon>Chanos</taxon>
    </lineage>
</organism>
<evidence type="ECO:0000256" key="4">
    <source>
        <dbReference type="ARBA" id="ARBA00022692"/>
    </source>
</evidence>
<dbReference type="CTD" id="404207"/>
<evidence type="ECO:0000256" key="8">
    <source>
        <dbReference type="ARBA" id="ARBA00023136"/>
    </source>
</evidence>
<sequence length="487" mass="54231">MGDWNLLGSILEEVHVHSTIVGKIWLTILFIFRMLVLGVAAEDVWDDEQSEFVCNTDQPGCKNVCYDKAFPISLIRYWVLQIIFVSSPSLVYMGHALYRLRALEKERHKKKAQLKVELEGTEGLLEEHKRIERELRKLEEQKKVRKAPLRGSLLRTYVLHILTRSVVEVGFIIGQYVLYGIGLSPLYKCERLPCPNSVDCFVSRPTEKTIFMVFMLVIAGVSLFLNILEIFHLGVKKIKQSIYGLNGGDDDSICRSKKNSMVQQVCVLTNSSPQKLIQLTQPAYALGPEGQVDVLPQYMPSNAPPPSQVEQSTDLDNGSEQNPRQQRLPSQPEVRALRQLGAAERRHTLDNGPHSCSSDESNEPKTSGHPVHAGQQPRASLRASNIEIPAALRNALRKQSRVSMCKDLSEDLSDSPESGHYPTARKSSFMSRGLSESPADSSASKSPSESDANRIAQGESPAMTPPPASGRRMSVSMILELSSIMKK</sequence>
<dbReference type="GeneID" id="115818031"/>
<dbReference type="Gene3D" id="1.20.1440.80">
    <property type="entry name" value="Gap junction channel protein cysteine-rich domain"/>
    <property type="match status" value="1"/>
</dbReference>
<keyword evidence="3" id="KW-1003">Cell membrane</keyword>
<feature type="transmembrane region" description="Helical" evidence="12">
    <location>
        <begin position="78"/>
        <end position="100"/>
    </location>
</feature>
<dbReference type="PROSITE" id="PS00407">
    <property type="entry name" value="CONNEXINS_1"/>
    <property type="match status" value="1"/>
</dbReference>
<keyword evidence="5 9" id="KW-0303">Gap junction</keyword>
<dbReference type="OrthoDB" id="9939271at2759"/>
<dbReference type="PANTHER" id="PTHR11984">
    <property type="entry name" value="CONNEXIN"/>
    <property type="match status" value="1"/>
</dbReference>
<dbReference type="GO" id="GO:0005243">
    <property type="term" value="F:gap junction channel activity"/>
    <property type="evidence" value="ECO:0007669"/>
    <property type="project" value="TreeGrafter"/>
</dbReference>
<evidence type="ECO:0000256" key="6">
    <source>
        <dbReference type="ARBA" id="ARBA00022949"/>
    </source>
</evidence>
<evidence type="ECO:0000256" key="2">
    <source>
        <dbReference type="ARBA" id="ARBA00004651"/>
    </source>
</evidence>
<reference evidence="16" key="1">
    <citation type="submission" date="2025-08" db="UniProtKB">
        <authorList>
            <consortium name="RefSeq"/>
        </authorList>
    </citation>
    <scope>IDENTIFICATION</scope>
</reference>
<proteinExistence type="inferred from homology"/>
<keyword evidence="6" id="KW-0965">Cell junction</keyword>
<feature type="compositionally biased region" description="Low complexity" evidence="11">
    <location>
        <begin position="435"/>
        <end position="450"/>
    </location>
</feature>
<dbReference type="InParanoid" id="A0A6J2VVP2"/>
<dbReference type="FunFam" id="1.20.1440.80:FF:000001">
    <property type="entry name" value="Gap junction alpha-1"/>
    <property type="match status" value="1"/>
</dbReference>
<keyword evidence="8 12" id="KW-0472">Membrane</keyword>
<dbReference type="InterPro" id="IPR019570">
    <property type="entry name" value="Connexin_CCC"/>
</dbReference>
<dbReference type="PROSITE" id="PS00408">
    <property type="entry name" value="CONNEXINS_2"/>
    <property type="match status" value="1"/>
</dbReference>
<feature type="transmembrane region" description="Helical" evidence="12">
    <location>
        <begin position="157"/>
        <end position="178"/>
    </location>
</feature>
<gene>
    <name evidence="16" type="primary">gja10b</name>
</gene>
<keyword evidence="4 9" id="KW-0812">Transmembrane</keyword>
<name>A0A6J2VVP2_CHACN</name>
<protein>
    <recommendedName>
        <fullName evidence="9">Gap junction protein</fullName>
    </recommendedName>
</protein>
<dbReference type="InterPro" id="IPR013092">
    <property type="entry name" value="Connexin_N"/>
</dbReference>
<evidence type="ECO:0000259" key="14">
    <source>
        <dbReference type="SMART" id="SM01089"/>
    </source>
</evidence>
<feature type="domain" description="Connexin cysteine-rich" evidence="14">
    <location>
        <begin position="167"/>
        <end position="233"/>
    </location>
</feature>
<accession>A0A6J2VVP2</accession>
<feature type="domain" description="Connexin N-terminal" evidence="13">
    <location>
        <begin position="43"/>
        <end position="76"/>
    </location>
</feature>
<evidence type="ECO:0000259" key="13">
    <source>
        <dbReference type="SMART" id="SM00037"/>
    </source>
</evidence>
<dbReference type="SMART" id="SM00037">
    <property type="entry name" value="CNX"/>
    <property type="match status" value="1"/>
</dbReference>
<keyword evidence="15" id="KW-1185">Reference proteome</keyword>
<evidence type="ECO:0000256" key="5">
    <source>
        <dbReference type="ARBA" id="ARBA00022868"/>
    </source>
</evidence>
<dbReference type="AlphaFoldDB" id="A0A6J2VVP2"/>
<dbReference type="RefSeq" id="XP_030637115.1">
    <property type="nucleotide sequence ID" value="XM_030781255.1"/>
</dbReference>
<dbReference type="SMART" id="SM01089">
    <property type="entry name" value="Connexin_CCC"/>
    <property type="match status" value="1"/>
</dbReference>
<comment type="subunit">
    <text evidence="9">A connexon is composed of a hexamer of connexins.</text>
</comment>
<dbReference type="PANTHER" id="PTHR11984:SF9">
    <property type="entry name" value="GAP JUNCTION ALPHA-10 PROTEIN"/>
    <property type="match status" value="1"/>
</dbReference>
<comment type="subcellular location">
    <subcellularLocation>
        <location evidence="1">Cell junction</location>
        <location evidence="1">Gap junction</location>
    </subcellularLocation>
    <subcellularLocation>
        <location evidence="2 9">Cell membrane</location>
        <topology evidence="2 9">Multi-pass membrane protein</topology>
    </subcellularLocation>
</comment>
<dbReference type="InterPro" id="IPR017990">
    <property type="entry name" value="Connexin_CS"/>
</dbReference>
<evidence type="ECO:0000313" key="15">
    <source>
        <dbReference type="Proteomes" id="UP000504632"/>
    </source>
</evidence>
<comment type="similarity">
    <text evidence="9">Belongs to the connexin family.</text>
</comment>
<dbReference type="GO" id="GO:0007267">
    <property type="term" value="P:cell-cell signaling"/>
    <property type="evidence" value="ECO:0007669"/>
    <property type="project" value="TreeGrafter"/>
</dbReference>
<keyword evidence="10" id="KW-0175">Coiled coil</keyword>
<dbReference type="InterPro" id="IPR038359">
    <property type="entry name" value="Connexin_N_sf"/>
</dbReference>
<feature type="region of interest" description="Disordered" evidence="11">
    <location>
        <begin position="345"/>
        <end position="383"/>
    </location>
</feature>
<feature type="coiled-coil region" evidence="10">
    <location>
        <begin position="111"/>
        <end position="141"/>
    </location>
</feature>
<evidence type="ECO:0000256" key="9">
    <source>
        <dbReference type="RuleBase" id="RU000630"/>
    </source>
</evidence>
<evidence type="ECO:0000256" key="10">
    <source>
        <dbReference type="SAM" id="Coils"/>
    </source>
</evidence>
<feature type="compositionally biased region" description="Polar residues" evidence="11">
    <location>
        <begin position="308"/>
        <end position="329"/>
    </location>
</feature>
<comment type="function">
    <text evidence="9">One gap junction consists of a cluster of closely packed pairs of transmembrane channels, the connexons, through which materials of low MW diffuse from one cell to a neighboring cell.</text>
</comment>
<dbReference type="Pfam" id="PF00029">
    <property type="entry name" value="Connexin"/>
    <property type="match status" value="1"/>
</dbReference>
<evidence type="ECO:0000256" key="11">
    <source>
        <dbReference type="SAM" id="MobiDB-lite"/>
    </source>
</evidence>
<dbReference type="GO" id="GO:0005922">
    <property type="term" value="C:connexin complex"/>
    <property type="evidence" value="ECO:0007669"/>
    <property type="project" value="InterPro"/>
</dbReference>
<feature type="transmembrane region" description="Helical" evidence="12">
    <location>
        <begin position="20"/>
        <end position="41"/>
    </location>
</feature>
<feature type="transmembrane region" description="Helical" evidence="12">
    <location>
        <begin position="210"/>
        <end position="231"/>
    </location>
</feature>
<evidence type="ECO:0000256" key="12">
    <source>
        <dbReference type="SAM" id="Phobius"/>
    </source>
</evidence>
<feature type="region of interest" description="Disordered" evidence="11">
    <location>
        <begin position="407"/>
        <end position="487"/>
    </location>
</feature>
<dbReference type="PRINTS" id="PR00206">
    <property type="entry name" value="CONNEXIN"/>
</dbReference>
<evidence type="ECO:0000256" key="3">
    <source>
        <dbReference type="ARBA" id="ARBA00022475"/>
    </source>
</evidence>
<evidence type="ECO:0000313" key="16">
    <source>
        <dbReference type="RefSeq" id="XP_030637115.1"/>
    </source>
</evidence>
<evidence type="ECO:0000256" key="7">
    <source>
        <dbReference type="ARBA" id="ARBA00022989"/>
    </source>
</evidence>